<accession>A0ABV9AVQ1</accession>
<name>A0ABV9AVQ1_9ACTN</name>
<keyword evidence="1 3" id="KW-0560">Oxidoreductase</keyword>
<proteinExistence type="predicted"/>
<dbReference type="InterPro" id="IPR015590">
    <property type="entry name" value="Aldehyde_DH_dom"/>
</dbReference>
<feature type="domain" description="Aldehyde dehydrogenase" evidence="2">
    <location>
        <begin position="19"/>
        <end position="476"/>
    </location>
</feature>
<dbReference type="RefSeq" id="WP_381177977.1">
    <property type="nucleotide sequence ID" value="NZ_JBHSFK010000020.1"/>
</dbReference>
<dbReference type="InterPro" id="IPR016162">
    <property type="entry name" value="Ald_DH_N"/>
</dbReference>
<dbReference type="PANTHER" id="PTHR43353:SF5">
    <property type="entry name" value="SUCCINATE-SEMIALDEHYDE DEHYDROGENASE, MITOCHONDRIAL"/>
    <property type="match status" value="1"/>
</dbReference>
<organism evidence="3 4">
    <name type="scientific">Streptomyces vulcanius</name>
    <dbReference type="NCBI Taxonomy" id="1441876"/>
    <lineage>
        <taxon>Bacteria</taxon>
        <taxon>Bacillati</taxon>
        <taxon>Actinomycetota</taxon>
        <taxon>Actinomycetes</taxon>
        <taxon>Kitasatosporales</taxon>
        <taxon>Streptomycetaceae</taxon>
        <taxon>Streptomyces</taxon>
    </lineage>
</organism>
<dbReference type="InterPro" id="IPR016161">
    <property type="entry name" value="Ald_DH/histidinol_DH"/>
</dbReference>
<dbReference type="Gene3D" id="3.40.605.10">
    <property type="entry name" value="Aldehyde Dehydrogenase, Chain A, domain 1"/>
    <property type="match status" value="1"/>
</dbReference>
<dbReference type="GO" id="GO:0016491">
    <property type="term" value="F:oxidoreductase activity"/>
    <property type="evidence" value="ECO:0007669"/>
    <property type="project" value="UniProtKB-KW"/>
</dbReference>
<dbReference type="CDD" id="cd07103">
    <property type="entry name" value="ALDH_F5_SSADH_GabD"/>
    <property type="match status" value="1"/>
</dbReference>
<gene>
    <name evidence="3" type="ORF">ACFPIH_28295</name>
</gene>
<evidence type="ECO:0000259" key="2">
    <source>
        <dbReference type="Pfam" id="PF00171"/>
    </source>
</evidence>
<sequence>MTTDHGHPAVRLHIAGEWCQGGTGRTAPIVNPATEEVIGAVPLATSADLDRALEAAARGFETWRATPVARRTAILHTAADLLTERADEVGRIMTLEQGKPLAEAAGEARRVADTLRWHADDARRAYGRIIPSAPGTLLTVRREPIGPVAAFVPWNFPAGGPMRKISSALAAGCSIVIKASEETPATAAALVECFVEAGLPAGVLNLVFGEPAEVSDRLIASPVVRLVAFTGSVPVGRLLAAKAGEAMKPSLMELGGHAPVIVCADADPVKAARRAAHAKFVNAGQVCTSPSRFLVHASLLEEFTAEFTRAAEAVVVGDGLEPGTTMGPLANERRLKALERLTADAVARGARIRTGGERLDRPGYFFAPTVLTDVPRDAELMNEEPFGPIAPIVPFTDLDEALAVANGLPYGLAAYGFTDSAATAERLSAGLEAGILSINHCGGSVHEAPSGGVKDSGYGREGGPEALDAYLVTKRVSHLLAP</sequence>
<dbReference type="EMBL" id="JBHSFK010000020">
    <property type="protein sequence ID" value="MFC4503370.1"/>
    <property type="molecule type" value="Genomic_DNA"/>
</dbReference>
<evidence type="ECO:0000313" key="4">
    <source>
        <dbReference type="Proteomes" id="UP001595839"/>
    </source>
</evidence>
<dbReference type="InterPro" id="IPR050740">
    <property type="entry name" value="Aldehyde_DH_Superfamily"/>
</dbReference>
<comment type="caution">
    <text evidence="3">The sequence shown here is derived from an EMBL/GenBank/DDBJ whole genome shotgun (WGS) entry which is preliminary data.</text>
</comment>
<protein>
    <submittedName>
        <fullName evidence="3">NAD-dependent succinate-semialdehyde dehydrogenase</fullName>
        <ecNumber evidence="3">1.2.1.-</ecNumber>
    </submittedName>
</protein>
<dbReference type="Gene3D" id="3.40.309.10">
    <property type="entry name" value="Aldehyde Dehydrogenase, Chain A, domain 2"/>
    <property type="match status" value="1"/>
</dbReference>
<reference evidence="4" key="1">
    <citation type="journal article" date="2019" name="Int. J. Syst. Evol. Microbiol.">
        <title>The Global Catalogue of Microorganisms (GCM) 10K type strain sequencing project: providing services to taxonomists for standard genome sequencing and annotation.</title>
        <authorList>
            <consortium name="The Broad Institute Genomics Platform"/>
            <consortium name="The Broad Institute Genome Sequencing Center for Infectious Disease"/>
            <person name="Wu L."/>
            <person name="Ma J."/>
        </authorList>
    </citation>
    <scope>NUCLEOTIDE SEQUENCE [LARGE SCALE GENOMIC DNA]</scope>
    <source>
        <strain evidence="4">CGMCC 4.7177</strain>
    </source>
</reference>
<keyword evidence="4" id="KW-1185">Reference proteome</keyword>
<dbReference type="SUPFAM" id="SSF53720">
    <property type="entry name" value="ALDH-like"/>
    <property type="match status" value="1"/>
</dbReference>
<dbReference type="Proteomes" id="UP001595839">
    <property type="component" value="Unassembled WGS sequence"/>
</dbReference>
<dbReference type="InterPro" id="IPR016163">
    <property type="entry name" value="Ald_DH_C"/>
</dbReference>
<dbReference type="PANTHER" id="PTHR43353">
    <property type="entry name" value="SUCCINATE-SEMIALDEHYDE DEHYDROGENASE, MITOCHONDRIAL"/>
    <property type="match status" value="1"/>
</dbReference>
<dbReference type="Pfam" id="PF00171">
    <property type="entry name" value="Aldedh"/>
    <property type="match status" value="1"/>
</dbReference>
<dbReference type="EC" id="1.2.1.-" evidence="3"/>
<evidence type="ECO:0000256" key="1">
    <source>
        <dbReference type="ARBA" id="ARBA00023002"/>
    </source>
</evidence>
<evidence type="ECO:0000313" key="3">
    <source>
        <dbReference type="EMBL" id="MFC4503370.1"/>
    </source>
</evidence>